<comment type="caution">
    <text evidence="2">The sequence shown here is derived from an EMBL/GenBank/DDBJ whole genome shotgun (WGS) entry which is preliminary data.</text>
</comment>
<name>A0ABR4H5N6_9EURO</name>
<proteinExistence type="predicted"/>
<evidence type="ECO:0000256" key="1">
    <source>
        <dbReference type="SAM" id="Phobius"/>
    </source>
</evidence>
<keyword evidence="1" id="KW-1133">Transmembrane helix</keyword>
<evidence type="ECO:0000313" key="2">
    <source>
        <dbReference type="EMBL" id="KAL2810773.1"/>
    </source>
</evidence>
<accession>A0ABR4H5N6</accession>
<keyword evidence="1" id="KW-0472">Membrane</keyword>
<gene>
    <name evidence="2" type="ORF">BJX63DRAFT_304243</name>
</gene>
<evidence type="ECO:0008006" key="4">
    <source>
        <dbReference type="Google" id="ProtNLM"/>
    </source>
</evidence>
<organism evidence="2 3">
    <name type="scientific">Aspergillus granulosus</name>
    <dbReference type="NCBI Taxonomy" id="176169"/>
    <lineage>
        <taxon>Eukaryota</taxon>
        <taxon>Fungi</taxon>
        <taxon>Dikarya</taxon>
        <taxon>Ascomycota</taxon>
        <taxon>Pezizomycotina</taxon>
        <taxon>Eurotiomycetes</taxon>
        <taxon>Eurotiomycetidae</taxon>
        <taxon>Eurotiales</taxon>
        <taxon>Aspergillaceae</taxon>
        <taxon>Aspergillus</taxon>
        <taxon>Aspergillus subgen. Nidulantes</taxon>
    </lineage>
</organism>
<keyword evidence="1" id="KW-0812">Transmembrane</keyword>
<feature type="transmembrane region" description="Helical" evidence="1">
    <location>
        <begin position="12"/>
        <end position="33"/>
    </location>
</feature>
<protein>
    <recommendedName>
        <fullName evidence="4">Secreted protein</fullName>
    </recommendedName>
</protein>
<reference evidence="2 3" key="1">
    <citation type="submission" date="2024-07" db="EMBL/GenBank/DDBJ databases">
        <title>Section-level genome sequencing and comparative genomics of Aspergillus sections Usti and Cavernicolus.</title>
        <authorList>
            <consortium name="Lawrence Berkeley National Laboratory"/>
            <person name="Nybo J.L."/>
            <person name="Vesth T.C."/>
            <person name="Theobald S."/>
            <person name="Frisvad J.C."/>
            <person name="Larsen T.O."/>
            <person name="Kjaerboelling I."/>
            <person name="Rothschild-Mancinelli K."/>
            <person name="Lyhne E.K."/>
            <person name="Kogle M.E."/>
            <person name="Barry K."/>
            <person name="Clum A."/>
            <person name="Na H."/>
            <person name="Ledsgaard L."/>
            <person name="Lin J."/>
            <person name="Lipzen A."/>
            <person name="Kuo A."/>
            <person name="Riley R."/>
            <person name="Mondo S."/>
            <person name="Labutti K."/>
            <person name="Haridas S."/>
            <person name="Pangalinan J."/>
            <person name="Salamov A.A."/>
            <person name="Simmons B.A."/>
            <person name="Magnuson J.K."/>
            <person name="Chen J."/>
            <person name="Drula E."/>
            <person name="Henrissat B."/>
            <person name="Wiebenga A."/>
            <person name="Lubbers R.J."/>
            <person name="Gomes A.C."/>
            <person name="Makela M.R."/>
            <person name="Stajich J."/>
            <person name="Grigoriev I.V."/>
            <person name="Mortensen U.H."/>
            <person name="De Vries R.P."/>
            <person name="Baker S.E."/>
            <person name="Andersen M.R."/>
        </authorList>
    </citation>
    <scope>NUCLEOTIDE SEQUENCE [LARGE SCALE GENOMIC DNA]</scope>
    <source>
        <strain evidence="2 3">CBS 588.65</strain>
    </source>
</reference>
<evidence type="ECO:0000313" key="3">
    <source>
        <dbReference type="Proteomes" id="UP001610334"/>
    </source>
</evidence>
<dbReference type="EMBL" id="JBFXLT010000067">
    <property type="protein sequence ID" value="KAL2810773.1"/>
    <property type="molecule type" value="Genomic_DNA"/>
</dbReference>
<keyword evidence="3" id="KW-1185">Reference proteome</keyword>
<sequence length="151" mass="17534">MFDSPSVSLFDLFYFIYYTPFFATTIITTTTTLERFTFDGFPRMECEEITRANRSVCNYYTPCVPFSYRSPFCCWPTFPLPTRLHYLKKSISITSLIIPRISLICCYRTLANLIRQNRASGLGTQARAPERVEWFPLFTLASKSRQTVPSV</sequence>
<dbReference type="Proteomes" id="UP001610334">
    <property type="component" value="Unassembled WGS sequence"/>
</dbReference>